<dbReference type="PANTHER" id="PTHR36842">
    <property type="entry name" value="PROTEIN TOLB HOMOLOG"/>
    <property type="match status" value="1"/>
</dbReference>
<dbReference type="InterPro" id="IPR011659">
    <property type="entry name" value="WD40"/>
</dbReference>
<dbReference type="InterPro" id="IPR006311">
    <property type="entry name" value="TAT_signal"/>
</dbReference>
<keyword evidence="4" id="KW-1185">Reference proteome</keyword>
<evidence type="ECO:0000313" key="3">
    <source>
        <dbReference type="EMBL" id="MCJ2182908.1"/>
    </source>
</evidence>
<evidence type="ECO:0000259" key="2">
    <source>
        <dbReference type="Pfam" id="PF01979"/>
    </source>
</evidence>
<organism evidence="3 4">
    <name type="scientific">Novosphingobium organovorum</name>
    <dbReference type="NCBI Taxonomy" id="2930092"/>
    <lineage>
        <taxon>Bacteria</taxon>
        <taxon>Pseudomonadati</taxon>
        <taxon>Pseudomonadota</taxon>
        <taxon>Alphaproteobacteria</taxon>
        <taxon>Sphingomonadales</taxon>
        <taxon>Sphingomonadaceae</taxon>
        <taxon>Novosphingobium</taxon>
    </lineage>
</organism>
<dbReference type="Proteomes" id="UP001162881">
    <property type="component" value="Unassembled WGS sequence"/>
</dbReference>
<dbReference type="SUPFAM" id="SSF82171">
    <property type="entry name" value="DPP6 N-terminal domain-like"/>
    <property type="match status" value="2"/>
</dbReference>
<dbReference type="Gene3D" id="2.30.40.10">
    <property type="entry name" value="Urease, subunit C, domain 1"/>
    <property type="match status" value="2"/>
</dbReference>
<dbReference type="RefSeq" id="WP_244019690.1">
    <property type="nucleotide sequence ID" value="NZ_JALHLF010000029.1"/>
</dbReference>
<protein>
    <submittedName>
        <fullName evidence="3">Amidohydrolase family protein</fullName>
    </submittedName>
</protein>
<feature type="domain" description="Amidohydrolase-related" evidence="2">
    <location>
        <begin position="665"/>
        <end position="999"/>
    </location>
</feature>
<comment type="similarity">
    <text evidence="1">Belongs to the TolB family.</text>
</comment>
<reference evidence="3" key="1">
    <citation type="submission" date="2022-03" db="EMBL/GenBank/DDBJ databases">
        <title>Identification of a novel bacterium isolated from mangrove sediments.</title>
        <authorList>
            <person name="Pan X."/>
        </authorList>
    </citation>
    <scope>NUCLEOTIDE SEQUENCE</scope>
    <source>
        <strain evidence="3">B1949</strain>
    </source>
</reference>
<dbReference type="SUPFAM" id="SSF51556">
    <property type="entry name" value="Metallo-dependent hydrolases"/>
    <property type="match status" value="1"/>
</dbReference>
<dbReference type="InterPro" id="IPR032466">
    <property type="entry name" value="Metal_Hydrolase"/>
</dbReference>
<dbReference type="Pfam" id="PF01979">
    <property type="entry name" value="Amidohydro_1"/>
    <property type="match status" value="1"/>
</dbReference>
<dbReference type="InterPro" id="IPR011042">
    <property type="entry name" value="6-blade_b-propeller_TolB-like"/>
</dbReference>
<name>A0ABT0BCW3_9SPHN</name>
<proteinExistence type="inferred from homology"/>
<comment type="caution">
    <text evidence="3">The sequence shown here is derived from an EMBL/GenBank/DDBJ whole genome shotgun (WGS) entry which is preliminary data.</text>
</comment>
<accession>A0ABT0BCW3</accession>
<dbReference type="Pfam" id="PF07676">
    <property type="entry name" value="PD40"/>
    <property type="match status" value="5"/>
</dbReference>
<dbReference type="EMBL" id="JALHLF010000029">
    <property type="protein sequence ID" value="MCJ2182908.1"/>
    <property type="molecule type" value="Genomic_DNA"/>
</dbReference>
<dbReference type="Gene3D" id="3.20.20.140">
    <property type="entry name" value="Metal-dependent hydrolases"/>
    <property type="match status" value="2"/>
</dbReference>
<dbReference type="PROSITE" id="PS51318">
    <property type="entry name" value="TAT"/>
    <property type="match status" value="1"/>
</dbReference>
<dbReference type="Gene3D" id="2.140.10.30">
    <property type="entry name" value="Dipeptidylpeptidase IV, N-terminal domain"/>
    <property type="match status" value="1"/>
</dbReference>
<gene>
    <name evidence="3" type="ORF">MTR62_09420</name>
</gene>
<sequence length="1069" mass="113157">MTNRSTRWSINRRQALGAGGLATSLALLKPGASMGAASGTALSGGTAVSGRETTVDVTEATNVALALSPDGTRVALDLLGILWTMPAQGGPLTRLTGDFDDLALPDWSPDGARIAFQSYRSGNFHIWAVPAGGGALEQLTDGLFDDREPCWSPDGKTIAFSSDRVGGRYTIHLLDVASGAVRALSTGSSQDSEPTWTPDGTAVVYVADGTRIVAVPVAGGAAKVLAEITPSADFFHPAQLHAPAIAPDGTLAYTRIADGAVTLVVGGVEAVAGRDLYPFRPAFRDDGGFVFAADGKIVARSAAGAETALPFSARVPVTTPVYAKHRRDFDSTAPRPVLGIVGPQLSPDGREVVFTALGDIWRMTIGARPQRLVAGPDFKCDPAWSPDGKSVLYASDRGGTLQLWLRDLASGKDRQITNAPDKGLVSGAFAPDGKSVACLDQNGTLLRVTLADGTIQPVYEGLWEPGRPSFGPDGETIAYAAFKPVTPRFREGLSEILTVDTRTGKGTYTPLMEGKSLGVRGLDGPVWSPDGAHMACVFASTLWVVPVDPQGGFTGAPRQLNSEVTDAPSWSGDGQTLLYLSNGKLRRIALAGGAPETVPCRIDWALAKPAGRTVLSASALWDGLSETVASGKDVVVEGNRIAAIVPTGSVRDANARRIAGGAGTTLMPGLIDMHTHRQMQGYNYGDRMGRVFLAMGITATRSPGCPAYHMVEDREAIDSGARVAPRHYATGEAIDGGRIFYNFMRPVTEPGQLEREMERASALSYDMVKTYVRLRHDVQKQVVDIAHRHGLPLSSHYHYPALHSAMDCMEHMGATNRYGYSRTITALGGGYQDVNGLFAAAKAGRTNTLFVAQALLGLDDTLVHDPRIKILFPSWEYAKLVARVKALTGEGGKPLLASLERQVAQIKATMELGWHFLAGTDAPIDLVAISLHLNLRGMARYGVRPVDALKCATSHAGTFLDEPVGRIAPGMLADLILVRGDPLKDVAAAADVEMAMMGGAAHSPESLMKPFVAVPDSALVNPVAPALAGGKRAYWESFAYVETARSSCCADHWHGEHGNEAGHAHVHRA</sequence>
<evidence type="ECO:0000313" key="4">
    <source>
        <dbReference type="Proteomes" id="UP001162881"/>
    </source>
</evidence>
<dbReference type="PANTHER" id="PTHR36842:SF1">
    <property type="entry name" value="PROTEIN TOLB"/>
    <property type="match status" value="1"/>
</dbReference>
<dbReference type="InterPro" id="IPR011059">
    <property type="entry name" value="Metal-dep_hydrolase_composite"/>
</dbReference>
<dbReference type="SUPFAM" id="SSF51338">
    <property type="entry name" value="Composite domain of metallo-dependent hydrolases"/>
    <property type="match status" value="2"/>
</dbReference>
<dbReference type="InterPro" id="IPR006680">
    <property type="entry name" value="Amidohydro-rel"/>
</dbReference>
<dbReference type="Gene3D" id="2.120.10.30">
    <property type="entry name" value="TolB, C-terminal domain"/>
    <property type="match status" value="2"/>
</dbReference>
<evidence type="ECO:0000256" key="1">
    <source>
        <dbReference type="ARBA" id="ARBA00009820"/>
    </source>
</evidence>